<dbReference type="EMBL" id="UFUW01000001">
    <property type="protein sequence ID" value="SUX25161.1"/>
    <property type="molecule type" value="Genomic_DNA"/>
</dbReference>
<dbReference type="InterPro" id="IPR002559">
    <property type="entry name" value="Transposase_11"/>
</dbReference>
<dbReference type="GO" id="GO:0006313">
    <property type="term" value="P:DNA transposition"/>
    <property type="evidence" value="ECO:0007669"/>
    <property type="project" value="InterPro"/>
</dbReference>
<proteinExistence type="predicted"/>
<protein>
    <submittedName>
        <fullName evidence="2">Transposase and inactivated derivatives</fullName>
    </submittedName>
</protein>
<gene>
    <name evidence="2" type="ORF">NCTC13294_02275</name>
</gene>
<evidence type="ECO:0000259" key="1">
    <source>
        <dbReference type="Pfam" id="PF01609"/>
    </source>
</evidence>
<dbReference type="Pfam" id="PF01609">
    <property type="entry name" value="DDE_Tnp_1"/>
    <property type="match status" value="1"/>
</dbReference>
<dbReference type="Proteomes" id="UP000254572">
    <property type="component" value="Unassembled WGS sequence"/>
</dbReference>
<dbReference type="NCBIfam" id="NF033580">
    <property type="entry name" value="transpos_IS5_3"/>
    <property type="match status" value="1"/>
</dbReference>
<dbReference type="GO" id="GO:0004803">
    <property type="term" value="F:transposase activity"/>
    <property type="evidence" value="ECO:0007669"/>
    <property type="project" value="InterPro"/>
</dbReference>
<accession>A0A381EDP4</accession>
<evidence type="ECO:0000313" key="2">
    <source>
        <dbReference type="EMBL" id="SUX25161.1"/>
    </source>
</evidence>
<keyword evidence="3" id="KW-1185">Reference proteome</keyword>
<dbReference type="PANTHER" id="PTHR30007:SF1">
    <property type="entry name" value="BLR1914 PROTEIN"/>
    <property type="match status" value="1"/>
</dbReference>
<dbReference type="PANTHER" id="PTHR30007">
    <property type="entry name" value="PHP DOMAIN PROTEIN"/>
    <property type="match status" value="1"/>
</dbReference>
<reference evidence="2 3" key="1">
    <citation type="submission" date="2018-06" db="EMBL/GenBank/DDBJ databases">
        <authorList>
            <consortium name="Pathogen Informatics"/>
            <person name="Doyle S."/>
        </authorList>
    </citation>
    <scope>NUCLEOTIDE SEQUENCE [LARGE SCALE GENOMIC DNA]</scope>
    <source>
        <strain evidence="2 3">NCTC13294</strain>
    </source>
</reference>
<sequence length="163" mass="18476">MEYAVIDGSIVKVHRHGQGGKRGTLNQAIGKSKGGITTKILTLVDALGNLVGFRLLPGQRHDICGVEPLIRDREFGALLADKAFDADWWVKDLTEWGSKVVIPPRSNRKATREYDKEMYKWRHLVENFFCRLREFKKVAMRAEKTDTSFSANIYLAATVIALR</sequence>
<feature type="domain" description="Transposase IS4-like" evidence="1">
    <location>
        <begin position="5"/>
        <end position="143"/>
    </location>
</feature>
<dbReference type="GO" id="GO:0003677">
    <property type="term" value="F:DNA binding"/>
    <property type="evidence" value="ECO:0007669"/>
    <property type="project" value="InterPro"/>
</dbReference>
<name>A0A381EDP4_9GAMM</name>
<evidence type="ECO:0000313" key="3">
    <source>
        <dbReference type="Proteomes" id="UP000254572"/>
    </source>
</evidence>
<organism evidence="2 3">
    <name type="scientific">Cardiobacterium valvarum</name>
    <dbReference type="NCBI Taxonomy" id="194702"/>
    <lineage>
        <taxon>Bacteria</taxon>
        <taxon>Pseudomonadati</taxon>
        <taxon>Pseudomonadota</taxon>
        <taxon>Gammaproteobacteria</taxon>
        <taxon>Cardiobacteriales</taxon>
        <taxon>Cardiobacteriaceae</taxon>
        <taxon>Cardiobacterium</taxon>
    </lineage>
</organism>
<dbReference type="AlphaFoldDB" id="A0A381EDP4"/>